<dbReference type="InterPro" id="IPR001180">
    <property type="entry name" value="CNH_dom"/>
</dbReference>
<sequence length="896" mass="100070">MNLSNFAAFQAAVQEAEAVGDGHSIWSTTDSDHSPSHRGSSLYSSMSDRTEAEAFWDANQAPAMPYSLSVGSESSLSLSRSPTLWSQTASTALLESLPPEIIHWQETMFEAICREQEYLTDLRLIHTIFIKPLRASWPRIVSFYATPDVLAAAYGGSPVTFLRPELDTLIDHLFHNYTELIRLSEQLLGALLERQANQPIMSGVGDLFLSWAQHIVPIETYAANLPLASYILEVETGRNPQFAAFIKECEDNPLARKLGIRHFIGRATSRFPRYPLHFQEMVKRAPASSPDRTLLPQVTQLVKGCLDRVNLQMGQASERLLITKLRNQLQLAESDRMYLGITSKRRQVLKVGTLRKKSGSPITLFLLDHMLLVCKHTKRGRSQTQIYYQLYRPPIPLPLLSVQRGEDSTRASADPAGHGATAYPSPPLGGRSHRASVLFSRRPAKSTDCSRPIRPMSFMPGTVTPQSDSGVTDSFDFSEAAAPLTPLVGRAYPLQFQRLGRCGGFFTLYAASAPEQAAWIESIGRQQQLTLSSLAQQVSIQHICDHTFRATSVVHCATDFTASTGQRYILVGCDDGLFVGSDRSRGGYLKITKLKNVTQMHVFAEFNQLLVLSDRYVHVFQLHELEQPQLWDRLKGRKLSIKAAHFSVGRYATSRPVVAFGQPKSKQTTFILARPLFLSDYNKRTDDKLLWSTKEKGRPEVGLVRLLEFFVPSDAPGLAVFRQHLSVPCQETFEIIDVNDLRRHDSLPHPGDPSFADLPPPAELGRPLLMSKLATGEFLLCYQSLAFFVDKAQSRSRSNVVIQWEGRPQHIQVFYPYIYAFDSDFIEIRHVDTGALEHIIPAIGVKSLTLPDSDVSNARKATYLLGAMQSRIPGYQRIFQLPLAVQPSDTPGLNGH</sequence>
<dbReference type="Pfam" id="PF00780">
    <property type="entry name" value="CNH"/>
    <property type="match status" value="1"/>
</dbReference>
<evidence type="ECO:0000259" key="4">
    <source>
        <dbReference type="PROSITE" id="PS50010"/>
    </source>
</evidence>
<dbReference type="Pfam" id="PF15405">
    <property type="entry name" value="PH_5"/>
    <property type="match status" value="1"/>
</dbReference>
<dbReference type="InterPro" id="IPR000219">
    <property type="entry name" value="DH_dom"/>
</dbReference>
<evidence type="ECO:0000256" key="1">
    <source>
        <dbReference type="ARBA" id="ARBA00022553"/>
    </source>
</evidence>
<dbReference type="SUPFAM" id="SSF50729">
    <property type="entry name" value="PH domain-like"/>
    <property type="match status" value="1"/>
</dbReference>
<gene>
    <name evidence="6" type="ORF">BJ085DRAFT_33617</name>
</gene>
<accession>A0A4P9ZK77</accession>
<evidence type="ECO:0000313" key="7">
    <source>
        <dbReference type="Proteomes" id="UP000268162"/>
    </source>
</evidence>
<dbReference type="InterPro" id="IPR041675">
    <property type="entry name" value="PH_5"/>
</dbReference>
<evidence type="ECO:0000256" key="2">
    <source>
        <dbReference type="ARBA" id="ARBA00022658"/>
    </source>
</evidence>
<dbReference type="Gene3D" id="2.30.29.30">
    <property type="entry name" value="Pleckstrin-homology domain (PH domain)/Phosphotyrosine-binding domain (PTB)"/>
    <property type="match status" value="1"/>
</dbReference>
<dbReference type="PANTHER" id="PTHR46572">
    <property type="entry name" value="RHO1 GDP-GTP EXCHANGE PROTEIN 1-RELATED"/>
    <property type="match status" value="1"/>
</dbReference>
<feature type="domain" description="CNH" evidence="5">
    <location>
        <begin position="551"/>
        <end position="855"/>
    </location>
</feature>
<evidence type="ECO:0000256" key="3">
    <source>
        <dbReference type="SAM" id="MobiDB-lite"/>
    </source>
</evidence>
<dbReference type="EMBL" id="ML003677">
    <property type="protein sequence ID" value="RKP33637.1"/>
    <property type="molecule type" value="Genomic_DNA"/>
</dbReference>
<dbReference type="SMART" id="SM00036">
    <property type="entry name" value="CNH"/>
    <property type="match status" value="1"/>
</dbReference>
<keyword evidence="7" id="KW-1185">Reference proteome</keyword>
<reference evidence="7" key="1">
    <citation type="journal article" date="2018" name="Nat. Microbiol.">
        <title>Leveraging single-cell genomics to expand the fungal tree of life.</title>
        <authorList>
            <person name="Ahrendt S.R."/>
            <person name="Quandt C.A."/>
            <person name="Ciobanu D."/>
            <person name="Clum A."/>
            <person name="Salamov A."/>
            <person name="Andreopoulos B."/>
            <person name="Cheng J.F."/>
            <person name="Woyke T."/>
            <person name="Pelin A."/>
            <person name="Henrissat B."/>
            <person name="Reynolds N.K."/>
            <person name="Benny G.L."/>
            <person name="Smith M.E."/>
            <person name="James T.Y."/>
            <person name="Grigoriev I.V."/>
        </authorList>
    </citation>
    <scope>NUCLEOTIDE SEQUENCE [LARGE SCALE GENOMIC DNA]</scope>
    <source>
        <strain evidence="7">RSA 468</strain>
    </source>
</reference>
<dbReference type="InterPro" id="IPR035899">
    <property type="entry name" value="DBL_dom_sf"/>
</dbReference>
<proteinExistence type="predicted"/>
<name>A0A4P9ZK77_9FUNG</name>
<dbReference type="Pfam" id="PF00621">
    <property type="entry name" value="RhoGEF"/>
    <property type="match status" value="1"/>
</dbReference>
<dbReference type="PANTHER" id="PTHR46572:SF1">
    <property type="entry name" value="RHO1 GUANINE NUCLEOTIDE EXCHANGE FACTOR TUS1"/>
    <property type="match status" value="1"/>
</dbReference>
<dbReference type="AlphaFoldDB" id="A0A4P9ZK77"/>
<feature type="domain" description="DH" evidence="4">
    <location>
        <begin position="103"/>
        <end position="312"/>
    </location>
</feature>
<dbReference type="PROSITE" id="PS50219">
    <property type="entry name" value="CNH"/>
    <property type="match status" value="1"/>
</dbReference>
<dbReference type="Gene3D" id="1.20.900.10">
    <property type="entry name" value="Dbl homology (DH) domain"/>
    <property type="match status" value="1"/>
</dbReference>
<protein>
    <submittedName>
        <fullName evidence="6">CNH domain-containing protein</fullName>
    </submittedName>
</protein>
<dbReference type="Proteomes" id="UP000268162">
    <property type="component" value="Unassembled WGS sequence"/>
</dbReference>
<feature type="region of interest" description="Disordered" evidence="3">
    <location>
        <begin position="23"/>
        <end position="43"/>
    </location>
</feature>
<dbReference type="SMART" id="SM00325">
    <property type="entry name" value="RhoGEF"/>
    <property type="match status" value="1"/>
</dbReference>
<evidence type="ECO:0000313" key="6">
    <source>
        <dbReference type="EMBL" id="RKP33637.1"/>
    </source>
</evidence>
<dbReference type="InterPro" id="IPR011993">
    <property type="entry name" value="PH-like_dom_sf"/>
</dbReference>
<dbReference type="InterPro" id="IPR052233">
    <property type="entry name" value="Rho-type_GEFs"/>
</dbReference>
<dbReference type="SUPFAM" id="SSF48065">
    <property type="entry name" value="DBL homology domain (DH-domain)"/>
    <property type="match status" value="1"/>
</dbReference>
<dbReference type="PROSITE" id="PS50010">
    <property type="entry name" value="DH_2"/>
    <property type="match status" value="1"/>
</dbReference>
<evidence type="ECO:0000259" key="5">
    <source>
        <dbReference type="PROSITE" id="PS50219"/>
    </source>
</evidence>
<dbReference type="STRING" id="215637.A0A4P9ZK77"/>
<organism evidence="6 7">
    <name type="scientific">Dimargaris cristalligena</name>
    <dbReference type="NCBI Taxonomy" id="215637"/>
    <lineage>
        <taxon>Eukaryota</taxon>
        <taxon>Fungi</taxon>
        <taxon>Fungi incertae sedis</taxon>
        <taxon>Zoopagomycota</taxon>
        <taxon>Kickxellomycotina</taxon>
        <taxon>Dimargaritomycetes</taxon>
        <taxon>Dimargaritales</taxon>
        <taxon>Dimargaritaceae</taxon>
        <taxon>Dimargaris</taxon>
    </lineage>
</organism>
<feature type="region of interest" description="Disordered" evidence="3">
    <location>
        <begin position="404"/>
        <end position="465"/>
    </location>
</feature>
<dbReference type="GO" id="GO:0005085">
    <property type="term" value="F:guanyl-nucleotide exchange factor activity"/>
    <property type="evidence" value="ECO:0007669"/>
    <property type="project" value="UniProtKB-KW"/>
</dbReference>
<keyword evidence="2" id="KW-0344">Guanine-nucleotide releasing factor</keyword>
<keyword evidence="1" id="KW-0597">Phosphoprotein</keyword>